<dbReference type="GO" id="GO:0036104">
    <property type="term" value="P:Kdo2-lipid A biosynthetic process"/>
    <property type="evidence" value="ECO:0007669"/>
    <property type="project" value="UniProtKB-UniRule"/>
</dbReference>
<dbReference type="STRING" id="247633.GP2143_15966"/>
<evidence type="ECO:0000313" key="11">
    <source>
        <dbReference type="Proteomes" id="UP000004931"/>
    </source>
</evidence>
<evidence type="ECO:0000256" key="3">
    <source>
        <dbReference type="ARBA" id="ARBA00022679"/>
    </source>
</evidence>
<dbReference type="UniPathway" id="UPA00030"/>
<sequence>MITTREPHWWDFLAPKFWGAWLIILLLRVFGLLPFKVGLAVGRGLGSLIYRVAINRKRVTQVNVGLCFPELSATEQAALVKDIFKANAIGFVETAWAYWGNRETLQQKTQFIGFELLDQALEQGRGVILLGGHFSTLDLGGLLLSFYDKPFDCVYRPHDNPLIDYWICKKRSRFTKVVDRKKFREMVRDLRKNRCIWYAPDQDFGRKGSVFVPFFGHPAATIVATSKMVKLNNSPILMLAHYRKPDNSGYIMEMTAMPEFPSGDETRDAEMVNLALEKAIRKAPEQYMWVHKRFKTQPDGKQKLYKAAGC</sequence>
<dbReference type="AlphaFoldDB" id="A0Y9G3"/>
<dbReference type="PANTHER" id="PTHR30606">
    <property type="entry name" value="LIPID A BIOSYNTHESIS LAUROYL ACYLTRANSFERASE"/>
    <property type="match status" value="1"/>
</dbReference>
<proteinExistence type="inferred from homology"/>
<keyword evidence="7 9" id="KW-0472">Membrane</keyword>
<dbReference type="GO" id="GO:0008913">
    <property type="term" value="F:Kdo2-lipid IVA acyltransferase activity"/>
    <property type="evidence" value="ECO:0007669"/>
    <property type="project" value="UniProtKB-EC"/>
</dbReference>
<dbReference type="UniPathway" id="UPA00360">
    <property type="reaction ID" value="UER00485"/>
</dbReference>
<evidence type="ECO:0000256" key="2">
    <source>
        <dbReference type="ARBA" id="ARBA00022519"/>
    </source>
</evidence>
<accession>A0Y9G3</accession>
<dbReference type="EMBL" id="AAVT01000001">
    <property type="protein sequence ID" value="EAW32767.1"/>
    <property type="molecule type" value="Genomic_DNA"/>
</dbReference>
<organism evidence="10 11">
    <name type="scientific">marine gamma proteobacterium HTCC2143</name>
    <dbReference type="NCBI Taxonomy" id="247633"/>
    <lineage>
        <taxon>Bacteria</taxon>
        <taxon>Pseudomonadati</taxon>
        <taxon>Pseudomonadota</taxon>
        <taxon>Gammaproteobacteria</taxon>
        <taxon>Cellvibrionales</taxon>
        <taxon>Spongiibacteraceae</taxon>
        <taxon>BD1-7 clade</taxon>
    </lineage>
</organism>
<evidence type="ECO:0000256" key="9">
    <source>
        <dbReference type="HAMAP-Rule" id="MF_01942"/>
    </source>
</evidence>
<comment type="catalytic activity">
    <reaction evidence="9">
        <text>an alpha-Kdo-(2-&gt;4)-alpha-Kdo-(2-&gt;6)-lipid IVA + a fatty acyl-[ACP] = an alpha-Kdo-(2-&gt;4)-alpha-Kdo-(2-&gt;6)-(acyl)-lipid IVA + holo-[ACP]</text>
        <dbReference type="Rhea" id="RHEA:69396"/>
        <dbReference type="Rhea" id="RHEA-COMP:9685"/>
        <dbReference type="Rhea" id="RHEA-COMP:14125"/>
        <dbReference type="ChEBI" id="CHEBI:64479"/>
        <dbReference type="ChEBI" id="CHEBI:138651"/>
        <dbReference type="ChEBI" id="CHEBI:176429"/>
        <dbReference type="ChEBI" id="CHEBI:176430"/>
        <dbReference type="EC" id="2.3.1.241"/>
    </reaction>
</comment>
<dbReference type="InterPro" id="IPR011920">
    <property type="entry name" value="Lipid_A_LpxL_LpxP"/>
</dbReference>
<comment type="subcellular location">
    <subcellularLocation>
        <location evidence="9">Cell inner membrane</location>
        <topology evidence="9">Single-pass membrane protein</topology>
    </subcellularLocation>
</comment>
<comment type="function">
    <text evidence="9">Catalyzes the transfer of an acyl chain from an acyl-[acyl-carrier-protein] (ACP) to a Kdo(2)-lipid IV(A) to form a Kdo(2)-(acyl)-lipid IV(A).</text>
</comment>
<evidence type="ECO:0000256" key="6">
    <source>
        <dbReference type="ARBA" id="ARBA00022989"/>
    </source>
</evidence>
<dbReference type="PIRSF" id="PIRSF026649">
    <property type="entry name" value="MsbB"/>
    <property type="match status" value="1"/>
</dbReference>
<comment type="pathway">
    <text evidence="9">Glycolipid biosynthesis; KDO(2)-lipid A biosynthesis; KDO(2)-lipid A from CMP-3-deoxy-D-manno-octulosonate and lipid IV(A): step 3/4.</text>
</comment>
<evidence type="ECO:0000256" key="1">
    <source>
        <dbReference type="ARBA" id="ARBA00022475"/>
    </source>
</evidence>
<dbReference type="EC" id="2.3.1.241" evidence="9"/>
<dbReference type="PANTHER" id="PTHR30606:SF9">
    <property type="entry name" value="LIPID A BIOSYNTHESIS LAUROYLTRANSFERASE"/>
    <property type="match status" value="1"/>
</dbReference>
<comment type="caution">
    <text evidence="10">The sequence shown here is derived from an EMBL/GenBank/DDBJ whole genome shotgun (WGS) entry which is preliminary data.</text>
</comment>
<keyword evidence="2 9" id="KW-0997">Cell inner membrane</keyword>
<dbReference type="OrthoDB" id="9803456at2"/>
<dbReference type="CDD" id="cd07984">
    <property type="entry name" value="LPLAT_LABLAT-like"/>
    <property type="match status" value="1"/>
</dbReference>
<dbReference type="NCBIfam" id="TIGR02207">
    <property type="entry name" value="lipid_A_htrB"/>
    <property type="match status" value="1"/>
</dbReference>
<dbReference type="eggNOG" id="COG1560">
    <property type="taxonomic scope" value="Bacteria"/>
</dbReference>
<protein>
    <recommendedName>
        <fullName evidence="9">Lipid A biosynthesis acyltransferase</fullName>
        <ecNumber evidence="9">2.3.1.241</ecNumber>
    </recommendedName>
    <alternativeName>
        <fullName evidence="9">Kdo(2)-lipid IV(A) acyltransferase</fullName>
    </alternativeName>
</protein>
<keyword evidence="3 9" id="KW-0808">Transferase</keyword>
<feature type="transmembrane region" description="Helical" evidence="9">
    <location>
        <begin position="20"/>
        <end position="41"/>
    </location>
</feature>
<dbReference type="InterPro" id="IPR004960">
    <property type="entry name" value="LipA_acyltrans"/>
</dbReference>
<gene>
    <name evidence="9" type="primary">lpxL</name>
    <name evidence="10" type="ORF">GP2143_15966</name>
</gene>
<evidence type="ECO:0000256" key="8">
    <source>
        <dbReference type="ARBA" id="ARBA00023315"/>
    </source>
</evidence>
<dbReference type="Proteomes" id="UP000004931">
    <property type="component" value="Unassembled WGS sequence"/>
</dbReference>
<keyword evidence="4 9" id="KW-0812">Transmembrane</keyword>
<evidence type="ECO:0000256" key="7">
    <source>
        <dbReference type="ARBA" id="ARBA00023136"/>
    </source>
</evidence>
<feature type="short sequence motif" description="HXXXXD motif" evidence="9">
    <location>
        <begin position="133"/>
        <end position="138"/>
    </location>
</feature>
<dbReference type="GO" id="GO:0009103">
    <property type="term" value="P:lipopolysaccharide biosynthetic process"/>
    <property type="evidence" value="ECO:0007669"/>
    <property type="project" value="UniProtKB-UniRule"/>
</dbReference>
<name>A0Y9G3_9GAMM</name>
<keyword evidence="11" id="KW-1185">Reference proteome</keyword>
<evidence type="ECO:0000313" key="10">
    <source>
        <dbReference type="EMBL" id="EAW32767.1"/>
    </source>
</evidence>
<evidence type="ECO:0000256" key="5">
    <source>
        <dbReference type="ARBA" id="ARBA00022985"/>
    </source>
</evidence>
<dbReference type="GO" id="GO:0005886">
    <property type="term" value="C:plasma membrane"/>
    <property type="evidence" value="ECO:0007669"/>
    <property type="project" value="UniProtKB-SubCell"/>
</dbReference>
<comment type="similarity">
    <text evidence="9">Belongs to the LpxL/LpxM/LpxP family.</text>
</comment>
<dbReference type="Pfam" id="PF03279">
    <property type="entry name" value="Lip_A_acyltrans"/>
    <property type="match status" value="1"/>
</dbReference>
<keyword evidence="1 9" id="KW-1003">Cell membrane</keyword>
<keyword evidence="5 9" id="KW-0448">Lipopolysaccharide biosynthesis</keyword>
<keyword evidence="8 9" id="KW-0012">Acyltransferase</keyword>
<comment type="pathway">
    <text evidence="9">Bacterial outer membrane biogenesis; lipopolysaccharide biosynthesis.</text>
</comment>
<dbReference type="GO" id="GO:0009245">
    <property type="term" value="P:lipid A biosynthetic process"/>
    <property type="evidence" value="ECO:0007669"/>
    <property type="project" value="InterPro"/>
</dbReference>
<evidence type="ECO:0000256" key="4">
    <source>
        <dbReference type="ARBA" id="ARBA00022692"/>
    </source>
</evidence>
<keyword evidence="6 9" id="KW-1133">Transmembrane helix</keyword>
<dbReference type="HAMAP" id="MF_01942">
    <property type="entry name" value="Lipid_A_LpxL_LpxP"/>
    <property type="match status" value="1"/>
</dbReference>
<reference evidence="10 11" key="1">
    <citation type="journal article" date="2010" name="J. Bacteriol.">
        <title>Genome sequence of the oligotrophic marine Gammaproteobacterium HTCC2143, isolated from the Oregon Coast.</title>
        <authorList>
            <person name="Oh H.M."/>
            <person name="Kang I."/>
            <person name="Ferriera S."/>
            <person name="Giovannoni S.J."/>
            <person name="Cho J.C."/>
        </authorList>
    </citation>
    <scope>NUCLEOTIDE SEQUENCE [LARGE SCALE GENOMIC DNA]</scope>
    <source>
        <strain evidence="10 11">HTCC2143</strain>
    </source>
</reference>